<feature type="domain" description="PAC" evidence="13">
    <location>
        <begin position="746"/>
        <end position="798"/>
    </location>
</feature>
<dbReference type="InterPro" id="IPR003018">
    <property type="entry name" value="GAF"/>
</dbReference>
<dbReference type="PRINTS" id="PR00344">
    <property type="entry name" value="BCTRLSENSOR"/>
</dbReference>
<evidence type="ECO:0000256" key="1">
    <source>
        <dbReference type="ARBA" id="ARBA00000085"/>
    </source>
</evidence>
<dbReference type="InterPro" id="IPR029016">
    <property type="entry name" value="GAF-like_dom_sf"/>
</dbReference>
<sequence length="1343" mass="149829">MASTARSSSLPRSETGIFVRQLRHLLELTQTEFAARLGVALPTIARWENNKSQLSPLALMQLKAMLHELKNSPQKVQRICASALLAEYFDEAPQQHSELKSDRAMQDEESPISGEAACQQIESALQVSEQRFRRLADSMPHIVFAARPDGSITYANRFAQEYTGLNDELLERGWTTCIHPDDRDRAFHTWMQAVQSGESYEMECRFRKADGTYRWLLSRGLPIRDNQERIVEWVGGSTDIHELRLAQSALHLSEERFQLMSQATNDVMWDFNVQTQQMWWSERMQLLFGYCPEDLGADMSGWAQRVHPDDLERVEASYATCLSGEALLWSEEYRFRRTNGSYAFVLDRARILRDSMGNPVRVVGAMADISDRKRSELMLTEQKRLLELIASGQPMEECLSSLCESVAKLNPRTRACFLLTDAQRLTFPRSIAPDFPPSFGQGLKDAPINDLCIGTCGEAVYRGQPIACADIANDNRWSPEWRDLCVAHGILACYSTPVLGADNLPLGSLMLCFDRSRMPTDWEYQLAEFGTQVASIAFERDRASLALRQNEARFRAVATNLPNGAVFIVDRDLRYLLAEGKALEDAGMTSGDLVGKTLWEALDPTLVARYEPYYRQALGGEPFSLEHCSHGRYYISHGTPLYDERGEVNAVLAISYDITARKEAETALSQSESRFRLMVESAKDYAIFTLDLNGNVTSWNWGAERLLGYSEAEILGCSGRIIFTPEDNERGKAEQEMQIALTQGQAENERWHVRKDGSRFWGSGLVMPLRDEADNVQGLVKIMQDKTAQRQADERFRLLYDTTSDLLATERPLALMHNLFSKLSAQLELDYFYNYMVEEKDNRAMLHLRNYGGISDEAAEAIEWIEFGQYLCGLVAQERRQIVLDRAQISTHPNAQLICSNGVTAYAGQPLIVQGRLLGTLSFASRSRTCFTPAEIDLLQSVCEQMAIALERANLIASIQQQAQQLQQANRIKDEFLAVLSHELRSPLNPILGWSKLLQQRKLDAAKTATALATIERNAQLQSQLIEDLLDISRILRGKLSLNQMPVDLRMVVSSALETVRLAAEAKSLQIETTIPPNMGTVMGDAGRLQQVVWNLLSNAVKFTPHNGQIAVALTQTGTHAQIQVIDTGIGINPNFLPYVFEHFRQEDGATTRKFGGLGLGLAIARQIVEMHGGTITVESQGEGQGATFTVLIPLALQSSELPIEVSSDLTGDLSGIDILVVDDEPDSREFVAFVLEQAGAIVTSVASGIEALQAIEQSVPDLIVSDIGMPDLDGYMLMRQIRTLEQARHVPAIALTAYAGELDKQQAIAAGFGQHIPKPVEPEKLASAIHALCNDVFESKKQ</sequence>
<dbReference type="PROSITE" id="PS50113">
    <property type="entry name" value="PAC"/>
    <property type="match status" value="4"/>
</dbReference>
<dbReference type="SUPFAM" id="SSF47413">
    <property type="entry name" value="lambda repressor-like DNA-binding domains"/>
    <property type="match status" value="1"/>
</dbReference>
<dbReference type="PROSITE" id="PS50110">
    <property type="entry name" value="RESPONSE_REGULATORY"/>
    <property type="match status" value="1"/>
</dbReference>
<dbReference type="PROSITE" id="PS50109">
    <property type="entry name" value="HIS_KIN"/>
    <property type="match status" value="1"/>
</dbReference>
<name>A0A9X5E7L3_9CYAN</name>
<dbReference type="SUPFAM" id="SSF55785">
    <property type="entry name" value="PYP-like sensor domain (PAS domain)"/>
    <property type="match status" value="4"/>
</dbReference>
<dbReference type="SUPFAM" id="SSF55781">
    <property type="entry name" value="GAF domain-like"/>
    <property type="match status" value="2"/>
</dbReference>
<evidence type="ECO:0000259" key="14">
    <source>
        <dbReference type="PROSITE" id="PS50943"/>
    </source>
</evidence>
<evidence type="ECO:0000259" key="13">
    <source>
        <dbReference type="PROSITE" id="PS50113"/>
    </source>
</evidence>
<keyword evidence="6" id="KW-0418">Kinase</keyword>
<dbReference type="Pfam" id="PF13185">
    <property type="entry name" value="GAF_2"/>
    <property type="match status" value="1"/>
</dbReference>
<dbReference type="EMBL" id="JTJC03000006">
    <property type="protein sequence ID" value="NHC36791.1"/>
    <property type="molecule type" value="Genomic_DNA"/>
</dbReference>
<dbReference type="FunFam" id="3.30.450.20:FF:000099">
    <property type="entry name" value="Sensory box sensor histidine kinase"/>
    <property type="match status" value="1"/>
</dbReference>
<feature type="domain" description="PAS" evidence="12">
    <location>
        <begin position="128"/>
        <end position="197"/>
    </location>
</feature>
<dbReference type="SUPFAM" id="SSF52172">
    <property type="entry name" value="CheY-like"/>
    <property type="match status" value="1"/>
</dbReference>
<feature type="domain" description="HTH cro/C1-type" evidence="14">
    <location>
        <begin position="19"/>
        <end position="62"/>
    </location>
</feature>
<evidence type="ECO:0000313" key="15">
    <source>
        <dbReference type="EMBL" id="NHC36791.1"/>
    </source>
</evidence>
<evidence type="ECO:0000256" key="7">
    <source>
        <dbReference type="ARBA" id="ARBA00023012"/>
    </source>
</evidence>
<dbReference type="InterPro" id="IPR010982">
    <property type="entry name" value="Lambda_DNA-bd_dom_sf"/>
</dbReference>
<dbReference type="RefSeq" id="WP_052289845.1">
    <property type="nucleotide sequence ID" value="NZ_JTJC03000006.1"/>
</dbReference>
<dbReference type="FunFam" id="3.30.565.10:FF:000010">
    <property type="entry name" value="Sensor histidine kinase RcsC"/>
    <property type="match status" value="1"/>
</dbReference>
<dbReference type="OrthoDB" id="5555607at2"/>
<dbReference type="SMART" id="SM00530">
    <property type="entry name" value="HTH_XRE"/>
    <property type="match status" value="1"/>
</dbReference>
<dbReference type="Gene3D" id="3.30.450.40">
    <property type="match status" value="2"/>
</dbReference>
<comment type="catalytic activity">
    <reaction evidence="1">
        <text>ATP + protein L-histidine = ADP + protein N-phospho-L-histidine.</text>
        <dbReference type="EC" id="2.7.13.3"/>
    </reaction>
</comment>
<evidence type="ECO:0000256" key="2">
    <source>
        <dbReference type="ARBA" id="ARBA00006402"/>
    </source>
</evidence>
<evidence type="ECO:0000313" key="16">
    <source>
        <dbReference type="Proteomes" id="UP000031532"/>
    </source>
</evidence>
<dbReference type="PANTHER" id="PTHR43547">
    <property type="entry name" value="TWO-COMPONENT HISTIDINE KINASE"/>
    <property type="match status" value="1"/>
</dbReference>
<dbReference type="InterPro" id="IPR001387">
    <property type="entry name" value="Cro/C1-type_HTH"/>
</dbReference>
<dbReference type="InterPro" id="IPR000014">
    <property type="entry name" value="PAS"/>
</dbReference>
<dbReference type="InterPro" id="IPR035965">
    <property type="entry name" value="PAS-like_dom_sf"/>
</dbReference>
<dbReference type="Pfam" id="PF08447">
    <property type="entry name" value="PAS_3"/>
    <property type="match status" value="2"/>
</dbReference>
<dbReference type="InterPro" id="IPR036097">
    <property type="entry name" value="HisK_dim/P_sf"/>
</dbReference>
<proteinExistence type="inferred from homology"/>
<feature type="domain" description="PAC" evidence="13">
    <location>
        <begin position="200"/>
        <end position="252"/>
    </location>
</feature>
<dbReference type="SMART" id="SM00086">
    <property type="entry name" value="PAC"/>
    <property type="match status" value="4"/>
</dbReference>
<dbReference type="Pfam" id="PF01590">
    <property type="entry name" value="GAF"/>
    <property type="match status" value="1"/>
</dbReference>
<evidence type="ECO:0000256" key="8">
    <source>
        <dbReference type="ARBA" id="ARBA00074306"/>
    </source>
</evidence>
<dbReference type="InterPro" id="IPR001610">
    <property type="entry name" value="PAC"/>
</dbReference>
<feature type="domain" description="Histidine kinase" evidence="10">
    <location>
        <begin position="979"/>
        <end position="1197"/>
    </location>
</feature>
<dbReference type="InterPro" id="IPR005467">
    <property type="entry name" value="His_kinase_dom"/>
</dbReference>
<feature type="domain" description="Response regulatory" evidence="11">
    <location>
        <begin position="1218"/>
        <end position="1334"/>
    </location>
</feature>
<dbReference type="SUPFAM" id="SSF47384">
    <property type="entry name" value="Homodimeric domain of signal transducing histidine kinase"/>
    <property type="match status" value="1"/>
</dbReference>
<dbReference type="Pfam" id="PF00512">
    <property type="entry name" value="HisKA"/>
    <property type="match status" value="1"/>
</dbReference>
<dbReference type="InterPro" id="IPR004358">
    <property type="entry name" value="Sig_transdc_His_kin-like_C"/>
</dbReference>
<dbReference type="NCBIfam" id="TIGR00229">
    <property type="entry name" value="sensory_box"/>
    <property type="match status" value="4"/>
</dbReference>
<protein>
    <recommendedName>
        <fullName evidence="8">Circadian input-output histidine kinase CikA</fullName>
        <ecNumber evidence="3">2.7.13.3</ecNumber>
    </recommendedName>
</protein>
<feature type="domain" description="PAS" evidence="12">
    <location>
        <begin position="253"/>
        <end position="325"/>
    </location>
</feature>
<evidence type="ECO:0000259" key="11">
    <source>
        <dbReference type="PROSITE" id="PS50110"/>
    </source>
</evidence>
<dbReference type="SUPFAM" id="SSF55874">
    <property type="entry name" value="ATPase domain of HSP90 chaperone/DNA topoisomerase II/histidine kinase"/>
    <property type="match status" value="1"/>
</dbReference>
<keyword evidence="4 9" id="KW-0597">Phosphoprotein</keyword>
<dbReference type="Gene3D" id="3.30.450.20">
    <property type="entry name" value="PAS domain"/>
    <property type="match status" value="4"/>
</dbReference>
<keyword evidence="7" id="KW-0902">Two-component regulatory system</keyword>
<dbReference type="CDD" id="cd00082">
    <property type="entry name" value="HisKA"/>
    <property type="match status" value="1"/>
</dbReference>
<dbReference type="InterPro" id="IPR003594">
    <property type="entry name" value="HATPase_dom"/>
</dbReference>
<dbReference type="CDD" id="cd00093">
    <property type="entry name" value="HTH_XRE"/>
    <property type="match status" value="1"/>
</dbReference>
<evidence type="ECO:0000259" key="10">
    <source>
        <dbReference type="PROSITE" id="PS50109"/>
    </source>
</evidence>
<feature type="modified residue" description="4-aspartylphosphate" evidence="9">
    <location>
        <position position="1267"/>
    </location>
</feature>
<keyword evidence="5" id="KW-0808">Transferase</keyword>
<dbReference type="InterPro" id="IPR036890">
    <property type="entry name" value="HATPase_C_sf"/>
</dbReference>
<dbReference type="SMART" id="SM00387">
    <property type="entry name" value="HATPase_c"/>
    <property type="match status" value="1"/>
</dbReference>
<dbReference type="Gene3D" id="3.40.50.2300">
    <property type="match status" value="1"/>
</dbReference>
<dbReference type="CDD" id="cd17580">
    <property type="entry name" value="REC_2_DhkD-like"/>
    <property type="match status" value="1"/>
</dbReference>
<dbReference type="Gene3D" id="1.10.260.40">
    <property type="entry name" value="lambda repressor-like DNA-binding domains"/>
    <property type="match status" value="1"/>
</dbReference>
<dbReference type="Pfam" id="PF13426">
    <property type="entry name" value="PAS_9"/>
    <property type="match status" value="1"/>
</dbReference>
<dbReference type="SMART" id="SM00091">
    <property type="entry name" value="PAS"/>
    <property type="match status" value="4"/>
</dbReference>
<dbReference type="InterPro" id="IPR013656">
    <property type="entry name" value="PAS_4"/>
</dbReference>
<feature type="domain" description="PAC" evidence="13">
    <location>
        <begin position="329"/>
        <end position="381"/>
    </location>
</feature>
<reference evidence="15 16" key="1">
    <citation type="journal article" date="2015" name="Genome Announc.">
        <title>Draft Genome Sequence of the Terrestrial Cyanobacterium Scytonema millei VB511283, Isolated from Eastern India.</title>
        <authorList>
            <person name="Sen D."/>
            <person name="Chandrababunaidu M.M."/>
            <person name="Singh D."/>
            <person name="Sanghi N."/>
            <person name="Ghorai A."/>
            <person name="Mishra G.P."/>
            <person name="Madduluri M."/>
            <person name="Adhikary S.P."/>
            <person name="Tripathy S."/>
        </authorList>
    </citation>
    <scope>NUCLEOTIDE SEQUENCE [LARGE SCALE GENOMIC DNA]</scope>
    <source>
        <strain evidence="15 16">VB511283</strain>
    </source>
</reference>
<dbReference type="InterPro" id="IPR000700">
    <property type="entry name" value="PAS-assoc_C"/>
</dbReference>
<feature type="domain" description="PAS" evidence="12">
    <location>
        <begin position="550"/>
        <end position="621"/>
    </location>
</feature>
<dbReference type="Gene3D" id="1.10.287.130">
    <property type="match status" value="1"/>
</dbReference>
<dbReference type="Pfam" id="PF00072">
    <property type="entry name" value="Response_reg"/>
    <property type="match status" value="1"/>
</dbReference>
<dbReference type="EC" id="2.7.13.3" evidence="3"/>
<dbReference type="PANTHER" id="PTHR43547:SF2">
    <property type="entry name" value="HYBRID SIGNAL TRANSDUCTION HISTIDINE KINASE C"/>
    <property type="match status" value="1"/>
</dbReference>
<dbReference type="Proteomes" id="UP000031532">
    <property type="component" value="Unassembled WGS sequence"/>
</dbReference>
<evidence type="ECO:0000256" key="6">
    <source>
        <dbReference type="ARBA" id="ARBA00022777"/>
    </source>
</evidence>
<dbReference type="InterPro" id="IPR003661">
    <property type="entry name" value="HisK_dim/P_dom"/>
</dbReference>
<organism evidence="15 16">
    <name type="scientific">Scytonema millei VB511283</name>
    <dbReference type="NCBI Taxonomy" id="1245923"/>
    <lineage>
        <taxon>Bacteria</taxon>
        <taxon>Bacillati</taxon>
        <taxon>Cyanobacteriota</taxon>
        <taxon>Cyanophyceae</taxon>
        <taxon>Nostocales</taxon>
        <taxon>Scytonemataceae</taxon>
        <taxon>Scytonema</taxon>
    </lineage>
</organism>
<dbReference type="Gene3D" id="3.30.565.10">
    <property type="entry name" value="Histidine kinase-like ATPase, C-terminal domain"/>
    <property type="match status" value="1"/>
</dbReference>
<evidence type="ECO:0000256" key="9">
    <source>
        <dbReference type="PROSITE-ProRule" id="PRU00169"/>
    </source>
</evidence>
<dbReference type="PROSITE" id="PS50943">
    <property type="entry name" value="HTH_CROC1"/>
    <property type="match status" value="1"/>
</dbReference>
<dbReference type="SMART" id="SM00448">
    <property type="entry name" value="REC"/>
    <property type="match status" value="1"/>
</dbReference>
<dbReference type="GO" id="GO:0003677">
    <property type="term" value="F:DNA binding"/>
    <property type="evidence" value="ECO:0007669"/>
    <property type="project" value="InterPro"/>
</dbReference>
<evidence type="ECO:0000256" key="5">
    <source>
        <dbReference type="ARBA" id="ARBA00022679"/>
    </source>
</evidence>
<accession>A0A9X5E7L3</accession>
<dbReference type="CDD" id="cd16922">
    <property type="entry name" value="HATPase_EvgS-ArcB-TorS-like"/>
    <property type="match status" value="1"/>
</dbReference>
<dbReference type="SMART" id="SM00388">
    <property type="entry name" value="HisKA"/>
    <property type="match status" value="1"/>
</dbReference>
<dbReference type="SMART" id="SM00065">
    <property type="entry name" value="GAF"/>
    <property type="match status" value="2"/>
</dbReference>
<feature type="domain" description="PAC" evidence="13">
    <location>
        <begin position="619"/>
        <end position="670"/>
    </location>
</feature>
<feature type="domain" description="PAS" evidence="12">
    <location>
        <begin position="671"/>
        <end position="744"/>
    </location>
</feature>
<dbReference type="Pfam" id="PF02518">
    <property type="entry name" value="HATPase_c"/>
    <property type="match status" value="1"/>
</dbReference>
<dbReference type="Pfam" id="PF08448">
    <property type="entry name" value="PAS_4"/>
    <property type="match status" value="1"/>
</dbReference>
<evidence type="ECO:0000256" key="3">
    <source>
        <dbReference type="ARBA" id="ARBA00012438"/>
    </source>
</evidence>
<dbReference type="InterPro" id="IPR013655">
    <property type="entry name" value="PAS_fold_3"/>
</dbReference>
<dbReference type="PROSITE" id="PS50112">
    <property type="entry name" value="PAS"/>
    <property type="match status" value="4"/>
</dbReference>
<keyword evidence="16" id="KW-1185">Reference proteome</keyword>
<comment type="similarity">
    <text evidence="2">In the N-terminal section; belongs to the phytochrome family.</text>
</comment>
<dbReference type="InterPro" id="IPR001789">
    <property type="entry name" value="Sig_transdc_resp-reg_receiver"/>
</dbReference>
<dbReference type="GO" id="GO:0000155">
    <property type="term" value="F:phosphorelay sensor kinase activity"/>
    <property type="evidence" value="ECO:0007669"/>
    <property type="project" value="InterPro"/>
</dbReference>
<dbReference type="InterPro" id="IPR011006">
    <property type="entry name" value="CheY-like_superfamily"/>
</dbReference>
<evidence type="ECO:0000256" key="4">
    <source>
        <dbReference type="ARBA" id="ARBA00022553"/>
    </source>
</evidence>
<gene>
    <name evidence="15" type="ORF">QH73_0019465</name>
</gene>
<dbReference type="CDD" id="cd00130">
    <property type="entry name" value="PAS"/>
    <property type="match status" value="4"/>
</dbReference>
<evidence type="ECO:0000259" key="12">
    <source>
        <dbReference type="PROSITE" id="PS50112"/>
    </source>
</evidence>
<dbReference type="Pfam" id="PF01381">
    <property type="entry name" value="HTH_3"/>
    <property type="match status" value="1"/>
</dbReference>
<comment type="caution">
    <text evidence="15">The sequence shown here is derived from an EMBL/GenBank/DDBJ whole genome shotgun (WGS) entry which is preliminary data.</text>
</comment>